<accession>A0A016USY5</accession>
<comment type="caution">
    <text evidence="1">The sequence shown here is derived from an EMBL/GenBank/DDBJ whole genome shotgun (WGS) entry which is preliminary data.</text>
</comment>
<sequence>MMMSCTTGARVPARQEFVVHLQRAVVPAQGCALGHCQPQPRRKRSYVLITQFFSLAVLNCRRKKLWTHSVFKGMNECLIGTLWWQRVNINTLSVFYKRWNNTKSHDLPGKKA</sequence>
<gene>
    <name evidence="1" type="primary">Acey_s0030.g2149</name>
    <name evidence="1" type="ORF">Y032_0030g2149</name>
</gene>
<evidence type="ECO:0000313" key="2">
    <source>
        <dbReference type="Proteomes" id="UP000024635"/>
    </source>
</evidence>
<keyword evidence="2" id="KW-1185">Reference proteome</keyword>
<name>A0A016USY5_9BILA</name>
<reference evidence="2" key="1">
    <citation type="journal article" date="2015" name="Nat. Genet.">
        <title>The genome and transcriptome of the zoonotic hookworm Ancylostoma ceylanicum identify infection-specific gene families.</title>
        <authorList>
            <person name="Schwarz E.M."/>
            <person name="Hu Y."/>
            <person name="Antoshechkin I."/>
            <person name="Miller M.M."/>
            <person name="Sternberg P.W."/>
            <person name="Aroian R.V."/>
        </authorList>
    </citation>
    <scope>NUCLEOTIDE SEQUENCE</scope>
    <source>
        <strain evidence="2">HY135</strain>
    </source>
</reference>
<dbReference type="AlphaFoldDB" id="A0A016USY5"/>
<protein>
    <submittedName>
        <fullName evidence="1">Uncharacterized protein</fullName>
    </submittedName>
</protein>
<dbReference type="EMBL" id="JARK01001366">
    <property type="protein sequence ID" value="EYC17578.1"/>
    <property type="molecule type" value="Genomic_DNA"/>
</dbReference>
<organism evidence="1 2">
    <name type="scientific">Ancylostoma ceylanicum</name>
    <dbReference type="NCBI Taxonomy" id="53326"/>
    <lineage>
        <taxon>Eukaryota</taxon>
        <taxon>Metazoa</taxon>
        <taxon>Ecdysozoa</taxon>
        <taxon>Nematoda</taxon>
        <taxon>Chromadorea</taxon>
        <taxon>Rhabditida</taxon>
        <taxon>Rhabditina</taxon>
        <taxon>Rhabditomorpha</taxon>
        <taxon>Strongyloidea</taxon>
        <taxon>Ancylostomatidae</taxon>
        <taxon>Ancylostomatinae</taxon>
        <taxon>Ancylostoma</taxon>
    </lineage>
</organism>
<evidence type="ECO:0000313" key="1">
    <source>
        <dbReference type="EMBL" id="EYC17578.1"/>
    </source>
</evidence>
<dbReference type="Proteomes" id="UP000024635">
    <property type="component" value="Unassembled WGS sequence"/>
</dbReference>
<proteinExistence type="predicted"/>